<evidence type="ECO:0008006" key="3">
    <source>
        <dbReference type="Google" id="ProtNLM"/>
    </source>
</evidence>
<accession>A0A371HEA7</accession>
<dbReference type="EMBL" id="QJKJ01002838">
    <property type="protein sequence ID" value="RDY01107.1"/>
    <property type="molecule type" value="Genomic_DNA"/>
</dbReference>
<gene>
    <name evidence="1" type="ORF">CR513_15612</name>
</gene>
<dbReference type="AlphaFoldDB" id="A0A371HEA7"/>
<dbReference type="Proteomes" id="UP000257109">
    <property type="component" value="Unassembled WGS sequence"/>
</dbReference>
<organism evidence="1 2">
    <name type="scientific">Mucuna pruriens</name>
    <name type="common">Velvet bean</name>
    <name type="synonym">Dolichos pruriens</name>
    <dbReference type="NCBI Taxonomy" id="157652"/>
    <lineage>
        <taxon>Eukaryota</taxon>
        <taxon>Viridiplantae</taxon>
        <taxon>Streptophyta</taxon>
        <taxon>Embryophyta</taxon>
        <taxon>Tracheophyta</taxon>
        <taxon>Spermatophyta</taxon>
        <taxon>Magnoliopsida</taxon>
        <taxon>eudicotyledons</taxon>
        <taxon>Gunneridae</taxon>
        <taxon>Pentapetalae</taxon>
        <taxon>rosids</taxon>
        <taxon>fabids</taxon>
        <taxon>Fabales</taxon>
        <taxon>Fabaceae</taxon>
        <taxon>Papilionoideae</taxon>
        <taxon>50 kb inversion clade</taxon>
        <taxon>NPAAA clade</taxon>
        <taxon>indigoferoid/millettioid clade</taxon>
        <taxon>Phaseoleae</taxon>
        <taxon>Mucuna</taxon>
    </lineage>
</organism>
<keyword evidence="2" id="KW-1185">Reference proteome</keyword>
<sequence>MKAVIRILCYLKYAPRRGIVFLKNNHLNVDEYTNADWLIENLHKDISPLLGNLVTWRSNKQKVIALSSVEVRRLLTEIGFEPKTKMNLFCDNMTTIEITHNPVQHYCTKHIEIDRHFIKENLEDKIIIFLFVQSEDQLVDMLTKTMSSKISHICIGGEIVQYPYKYRRLY</sequence>
<dbReference type="STRING" id="157652.A0A371HEA7"/>
<name>A0A371HEA7_MUCPR</name>
<evidence type="ECO:0000313" key="1">
    <source>
        <dbReference type="EMBL" id="RDY01107.1"/>
    </source>
</evidence>
<reference evidence="1" key="1">
    <citation type="submission" date="2018-05" db="EMBL/GenBank/DDBJ databases">
        <title>Draft genome of Mucuna pruriens seed.</title>
        <authorList>
            <person name="Nnadi N.E."/>
            <person name="Vos R."/>
            <person name="Hasami M.H."/>
            <person name="Devisetty U.K."/>
            <person name="Aguiy J.C."/>
        </authorList>
    </citation>
    <scope>NUCLEOTIDE SEQUENCE [LARGE SCALE GENOMIC DNA]</scope>
    <source>
        <strain evidence="1">JCA_2017</strain>
    </source>
</reference>
<comment type="caution">
    <text evidence="1">The sequence shown here is derived from an EMBL/GenBank/DDBJ whole genome shotgun (WGS) entry which is preliminary data.</text>
</comment>
<dbReference type="CDD" id="cd09272">
    <property type="entry name" value="RNase_HI_RT_Ty1"/>
    <property type="match status" value="1"/>
</dbReference>
<dbReference type="PANTHER" id="PTHR11439">
    <property type="entry name" value="GAG-POL-RELATED RETROTRANSPOSON"/>
    <property type="match status" value="1"/>
</dbReference>
<evidence type="ECO:0000313" key="2">
    <source>
        <dbReference type="Proteomes" id="UP000257109"/>
    </source>
</evidence>
<dbReference type="OrthoDB" id="1421472at2759"/>
<proteinExistence type="predicted"/>
<dbReference type="PANTHER" id="PTHR11439:SF467">
    <property type="entry name" value="INTEGRASE CATALYTIC DOMAIN-CONTAINING PROTEIN"/>
    <property type="match status" value="1"/>
</dbReference>
<feature type="non-terminal residue" evidence="1">
    <location>
        <position position="1"/>
    </location>
</feature>
<protein>
    <recommendedName>
        <fullName evidence="3">Copia protein</fullName>
    </recommendedName>
</protein>